<dbReference type="EMBL" id="CP002048">
    <property type="protein sequence ID" value="ADI01118.1"/>
    <property type="molecule type" value="Genomic_DNA"/>
</dbReference>
<dbReference type="Pfam" id="PF01656">
    <property type="entry name" value="CbiA"/>
    <property type="match status" value="1"/>
</dbReference>
<organism evidence="2 3">
    <name type="scientific">Syntrophothermus lipocalidus (strain DSM 12680 / TGB-C1)</name>
    <dbReference type="NCBI Taxonomy" id="643648"/>
    <lineage>
        <taxon>Bacteria</taxon>
        <taxon>Bacillati</taxon>
        <taxon>Bacillota</taxon>
        <taxon>Clostridia</taxon>
        <taxon>Eubacteriales</taxon>
        <taxon>Syntrophomonadaceae</taxon>
        <taxon>Syntrophothermus</taxon>
    </lineage>
</organism>
<dbReference type="InterPro" id="IPR027417">
    <property type="entry name" value="P-loop_NTPase"/>
</dbReference>
<dbReference type="Gene3D" id="3.40.50.300">
    <property type="entry name" value="P-loop containing nucleotide triphosphate hydrolases"/>
    <property type="match status" value="1"/>
</dbReference>
<reference evidence="2 3" key="2">
    <citation type="journal article" date="2010" name="Stand. Genomic Sci.">
        <title>Complete genome sequence of Syntrophothermus lipocalidus type strain (TGB-C1).</title>
        <authorList>
            <person name="Djao O.D."/>
            <person name="Zhang X."/>
            <person name="Lucas S."/>
            <person name="Lapidus A."/>
            <person name="Del Rio T.G."/>
            <person name="Nolan M."/>
            <person name="Tice H."/>
            <person name="Cheng J.F."/>
            <person name="Han C."/>
            <person name="Tapia R."/>
            <person name="Goodwin L."/>
            <person name="Pitluck S."/>
            <person name="Liolios K."/>
            <person name="Ivanova N."/>
            <person name="Mavromatis K."/>
            <person name="Mikhailova N."/>
            <person name="Ovchinnikova G."/>
            <person name="Pati A."/>
            <person name="Brambilla E."/>
            <person name="Chen A."/>
            <person name="Palaniappan K."/>
            <person name="Land M."/>
            <person name="Hauser L."/>
            <person name="Chang Y.J."/>
            <person name="Jeffries C.D."/>
            <person name="Rohde M."/>
            <person name="Sikorski J."/>
            <person name="Spring S."/>
            <person name="Goker M."/>
            <person name="Detter J.C."/>
            <person name="Woyke T."/>
            <person name="Bristow J."/>
            <person name="Eisen J.A."/>
            <person name="Markowitz V."/>
            <person name="Hugenholtz P."/>
            <person name="Kyrpides N.C."/>
            <person name="Klenk H.P."/>
        </authorList>
    </citation>
    <scope>NUCLEOTIDE SEQUENCE [LARGE SCALE GENOMIC DNA]</scope>
    <source>
        <strain evidence="3">DSM 12680 / TGB-C1</strain>
    </source>
</reference>
<evidence type="ECO:0000259" key="1">
    <source>
        <dbReference type="Pfam" id="PF01656"/>
    </source>
</evidence>
<protein>
    <recommendedName>
        <fullName evidence="1">CobQ/CobB/MinD/ParA nucleotide binding domain-containing protein</fullName>
    </recommendedName>
</protein>
<feature type="domain" description="CobQ/CobB/MinD/ParA nucleotide binding" evidence="1">
    <location>
        <begin position="17"/>
        <end position="168"/>
    </location>
</feature>
<accession>D7CK04</accession>
<dbReference type="HOGENOM" id="CLU_1481288_0_0_9"/>
<reference evidence="3" key="1">
    <citation type="journal article" date="2010" name="Stand. Genomic Sci.">
        <title>Complete genome sequence of Syntrophothermus lipocalidus type strain (TGB-C1T).</title>
        <authorList>
            <consortium name="US DOE Joint Genome Institute (JGI-PGF)"/>
            <person name="Djao O."/>
            <person name="Zhang X."/>
            <person name="Lucas S."/>
            <person name="Lapidus A."/>
            <person name="Glavina Del Rio T."/>
            <person name="Nolan M."/>
            <person name="Tice H."/>
            <person name="Cheng J."/>
            <person name="Han C."/>
            <person name="Tapia R."/>
            <person name="Goodwin L."/>
            <person name="Pitluck S."/>
            <person name="Liolios K."/>
            <person name="Ivanova N."/>
            <person name="Mavromatis K."/>
            <person name="Mikhailova N."/>
            <person name="Ovchinnikova G."/>
            <person name="Pati A."/>
            <person name="Brambilla E."/>
            <person name="Chen A."/>
            <person name="Palaniappan K."/>
            <person name="Land M."/>
            <person name="Hauser L."/>
            <person name="Chang Y."/>
            <person name="Jeffries C."/>
            <person name="Rohde M."/>
            <person name="Sikorski J."/>
            <person name="Spring S."/>
            <person name="Goker M."/>
            <person name="Detter J."/>
            <person name="Woyke T."/>
            <person name="Bristow J."/>
            <person name="Eisen J."/>
            <person name="Markowitz V."/>
            <person name="Hugenholtz P."/>
            <person name="Kyrpides N."/>
            <person name="Klenk H."/>
        </authorList>
    </citation>
    <scope>NUCLEOTIDE SEQUENCE [LARGE SCALE GENOMIC DNA]</scope>
    <source>
        <strain evidence="3">DSM 12680 / TGB-C1</strain>
    </source>
</reference>
<dbReference type="KEGG" id="slp:Slip_0334"/>
<keyword evidence="3" id="KW-1185">Reference proteome</keyword>
<dbReference type="Proteomes" id="UP000000378">
    <property type="component" value="Chromosome"/>
</dbReference>
<proteinExistence type="predicted"/>
<evidence type="ECO:0000313" key="2">
    <source>
        <dbReference type="EMBL" id="ADI01118.1"/>
    </source>
</evidence>
<gene>
    <name evidence="2" type="ordered locus">Slip_0334</name>
</gene>
<sequence>MVIDYDWMAGVMDMKLVAVTSIREGAGKTTLAVNLACGLARGGYPVAIVDMGRDSAARRWLEKLSGLPSGLALASWEELRQGIDERAGVAVVDLELTDPPGAEVLARADVVMAVIGFAGDMPDRDELDRIERKVQSIRQKETGIDLVVPNRVNPREWKENENKLMTLIEVWGEERIANPVPG</sequence>
<dbReference type="AlphaFoldDB" id="D7CK04"/>
<dbReference type="InterPro" id="IPR002586">
    <property type="entry name" value="CobQ/CobB/MinD/ParA_Nub-bd_dom"/>
</dbReference>
<dbReference type="STRING" id="643648.Slip_0334"/>
<dbReference type="eggNOG" id="COG1192">
    <property type="taxonomic scope" value="Bacteria"/>
</dbReference>
<dbReference type="OrthoDB" id="2080938at2"/>
<name>D7CK04_SYNLT</name>
<evidence type="ECO:0000313" key="3">
    <source>
        <dbReference type="Proteomes" id="UP000000378"/>
    </source>
</evidence>
<dbReference type="SUPFAM" id="SSF52540">
    <property type="entry name" value="P-loop containing nucleoside triphosphate hydrolases"/>
    <property type="match status" value="1"/>
</dbReference>